<proteinExistence type="predicted"/>
<keyword evidence="1" id="KW-0328">Glycosyltransferase</keyword>
<evidence type="ECO:0000256" key="1">
    <source>
        <dbReference type="ARBA" id="ARBA00022676"/>
    </source>
</evidence>
<comment type="caution">
    <text evidence="3">The sequence shown here is derived from an EMBL/GenBank/DDBJ whole genome shotgun (WGS) entry which is preliminary data.</text>
</comment>
<protein>
    <recommendedName>
        <fullName evidence="5">Alpha-1,2-fucosyltransferase</fullName>
    </recommendedName>
</protein>
<dbReference type="Pfam" id="PF01531">
    <property type="entry name" value="Glyco_transf_11"/>
    <property type="match status" value="1"/>
</dbReference>
<reference evidence="3" key="1">
    <citation type="journal article" date="2014" name="Int. J. Syst. Evol. Microbiol.">
        <title>Complete genome sequence of Corynebacterium casei LMG S-19264T (=DSM 44701T), isolated from a smear-ripened cheese.</title>
        <authorList>
            <consortium name="US DOE Joint Genome Institute (JGI-PGF)"/>
            <person name="Walter F."/>
            <person name="Albersmeier A."/>
            <person name="Kalinowski J."/>
            <person name="Ruckert C."/>
        </authorList>
    </citation>
    <scope>NUCLEOTIDE SEQUENCE</scope>
    <source>
        <strain evidence="3">CGMCC 1.16067</strain>
    </source>
</reference>
<evidence type="ECO:0000256" key="2">
    <source>
        <dbReference type="ARBA" id="ARBA00022679"/>
    </source>
</evidence>
<dbReference type="GO" id="GO:0005975">
    <property type="term" value="P:carbohydrate metabolic process"/>
    <property type="evidence" value="ECO:0007669"/>
    <property type="project" value="InterPro"/>
</dbReference>
<name>A0A917BRJ5_9ACTN</name>
<gene>
    <name evidence="3" type="ORF">GCM10011519_27300</name>
</gene>
<dbReference type="Proteomes" id="UP000649179">
    <property type="component" value="Unassembled WGS sequence"/>
</dbReference>
<keyword evidence="4" id="KW-1185">Reference proteome</keyword>
<evidence type="ECO:0000313" key="3">
    <source>
        <dbReference type="EMBL" id="GGF51813.1"/>
    </source>
</evidence>
<dbReference type="GO" id="GO:0016020">
    <property type="term" value="C:membrane"/>
    <property type="evidence" value="ECO:0007669"/>
    <property type="project" value="InterPro"/>
</dbReference>
<dbReference type="GO" id="GO:0008107">
    <property type="term" value="F:galactoside 2-alpha-L-fucosyltransferase activity"/>
    <property type="evidence" value="ECO:0007669"/>
    <property type="project" value="InterPro"/>
</dbReference>
<dbReference type="AlphaFoldDB" id="A0A917BRJ5"/>
<accession>A0A917BRJ5</accession>
<sequence>MADHSLLGPLVNAVRRHGDPVTWTFPGVNLGNFLYLWQHAATARRAGVRESVLLQDSVEPWLEVFPALRELSRRRAQVRPWDRRVLEHDHSELGVDFTLADLDAFVHERLLSAPGFADAVERATDPGELVVNVRRGDYYSVPAFRALYGFDQDGYLRAAVAGSVAADGPPRRVRVVSDGLDWCREHLGWLEDVAPTRFGSIDEGPLGDLAQVCAATRLVITNSSFSYWGAYVSGVRSGRPASVWAPRLHRRDINGGRAWQLHPAWQVVDELPGGWDERP</sequence>
<reference evidence="3" key="2">
    <citation type="submission" date="2020-09" db="EMBL/GenBank/DDBJ databases">
        <authorList>
            <person name="Sun Q."/>
            <person name="Zhou Y."/>
        </authorList>
    </citation>
    <scope>NUCLEOTIDE SEQUENCE</scope>
    <source>
        <strain evidence="3">CGMCC 1.16067</strain>
    </source>
</reference>
<keyword evidence="2" id="KW-0808">Transferase</keyword>
<evidence type="ECO:0008006" key="5">
    <source>
        <dbReference type="Google" id="ProtNLM"/>
    </source>
</evidence>
<dbReference type="RefSeq" id="WP_188780271.1">
    <property type="nucleotide sequence ID" value="NZ_BMKQ01000001.1"/>
</dbReference>
<evidence type="ECO:0000313" key="4">
    <source>
        <dbReference type="Proteomes" id="UP000649179"/>
    </source>
</evidence>
<dbReference type="InterPro" id="IPR002516">
    <property type="entry name" value="Glyco_trans_11"/>
</dbReference>
<dbReference type="EMBL" id="BMKQ01000001">
    <property type="protein sequence ID" value="GGF51813.1"/>
    <property type="molecule type" value="Genomic_DNA"/>
</dbReference>
<organism evidence="3 4">
    <name type="scientific">Marmoricola endophyticus</name>
    <dbReference type="NCBI Taxonomy" id="2040280"/>
    <lineage>
        <taxon>Bacteria</taxon>
        <taxon>Bacillati</taxon>
        <taxon>Actinomycetota</taxon>
        <taxon>Actinomycetes</taxon>
        <taxon>Propionibacteriales</taxon>
        <taxon>Nocardioidaceae</taxon>
        <taxon>Marmoricola</taxon>
    </lineage>
</organism>